<keyword evidence="2" id="KW-0808">Transferase</keyword>
<dbReference type="CDD" id="cd01166">
    <property type="entry name" value="KdgK"/>
    <property type="match status" value="1"/>
</dbReference>
<dbReference type="InterPro" id="IPR050306">
    <property type="entry name" value="PfkB_Carbo_kinase"/>
</dbReference>
<dbReference type="AlphaFoldDB" id="A0A347WIH1"/>
<feature type="domain" description="Carbohydrate kinase PfkB" evidence="6">
    <location>
        <begin position="1"/>
        <end position="303"/>
    </location>
</feature>
<evidence type="ECO:0000256" key="1">
    <source>
        <dbReference type="ARBA" id="ARBA00010688"/>
    </source>
</evidence>
<dbReference type="RefSeq" id="WP_118989800.1">
    <property type="nucleotide sequence ID" value="NZ_CP023434.1"/>
</dbReference>
<dbReference type="EMBL" id="CP023434">
    <property type="protein sequence ID" value="AXY24878.1"/>
    <property type="molecule type" value="Genomic_DNA"/>
</dbReference>
<keyword evidence="4 7" id="KW-0418">Kinase</keyword>
<dbReference type="Gene3D" id="3.40.1190.20">
    <property type="match status" value="1"/>
</dbReference>
<sequence>MLDVVTFGEPLFMFYANETGDLEDVNSFSRALAGAETNVVTGVSRLGMKAGQVTKLGDDMFGRFLIRAMEAEGLDTNGVQVDPNERTGMYVKAKVDQGDPPTEYFRKGSAASKISPEDFDAEYFNNARHLHMTSIPAALSDSSFDFTFKVAKEVKQMGKSISFDPNLRPTLWSSQDKMIDAVNELVQYCDIFLPGVSEGQILIRKEDATPEEIAQFYIEKGVPTVVVKVGDKGAYYATHDGQTGTVPGYSVEVVDTVGAGDGFAVGVTTGLLEGLSLEEAILRGNAIGALQVNHPGDNDGLPTQEQLKVFMDTHTPGE</sequence>
<keyword evidence="5" id="KW-0067">ATP-binding</keyword>
<dbReference type="PROSITE" id="PS00584">
    <property type="entry name" value="PFKB_KINASES_2"/>
    <property type="match status" value="1"/>
</dbReference>
<keyword evidence="3" id="KW-0547">Nucleotide-binding</keyword>
<reference evidence="7 8" key="1">
    <citation type="submission" date="2017-09" db="EMBL/GenBank/DDBJ databases">
        <title>Complete genome sequence of Oxytococcus suis strain ZY16052.</title>
        <authorList>
            <person name="Li F."/>
        </authorList>
    </citation>
    <scope>NUCLEOTIDE SEQUENCE [LARGE SCALE GENOMIC DNA]</scope>
    <source>
        <strain evidence="7 8">ZY16052</strain>
    </source>
</reference>
<evidence type="ECO:0000256" key="2">
    <source>
        <dbReference type="ARBA" id="ARBA00022679"/>
    </source>
</evidence>
<dbReference type="PANTHER" id="PTHR43085:SF1">
    <property type="entry name" value="PSEUDOURIDINE KINASE-RELATED"/>
    <property type="match status" value="1"/>
</dbReference>
<name>A0A347WIH1_9LACT</name>
<organism evidence="7 8">
    <name type="scientific">Suicoccus acidiformans</name>
    <dbReference type="NCBI Taxonomy" id="2036206"/>
    <lineage>
        <taxon>Bacteria</taxon>
        <taxon>Bacillati</taxon>
        <taxon>Bacillota</taxon>
        <taxon>Bacilli</taxon>
        <taxon>Lactobacillales</taxon>
        <taxon>Aerococcaceae</taxon>
        <taxon>Suicoccus</taxon>
    </lineage>
</organism>
<keyword evidence="8" id="KW-1185">Reference proteome</keyword>
<protein>
    <submittedName>
        <fullName evidence="7">2-dehydro-3-deoxygluconokinase</fullName>
    </submittedName>
</protein>
<dbReference type="Proteomes" id="UP000263232">
    <property type="component" value="Chromosome"/>
</dbReference>
<dbReference type="InterPro" id="IPR002173">
    <property type="entry name" value="Carboh/pur_kinase_PfkB_CS"/>
</dbReference>
<evidence type="ECO:0000256" key="5">
    <source>
        <dbReference type="ARBA" id="ARBA00022840"/>
    </source>
</evidence>
<dbReference type="Pfam" id="PF00294">
    <property type="entry name" value="PfkB"/>
    <property type="match status" value="1"/>
</dbReference>
<evidence type="ECO:0000313" key="8">
    <source>
        <dbReference type="Proteomes" id="UP000263232"/>
    </source>
</evidence>
<dbReference type="GO" id="GO:0016301">
    <property type="term" value="F:kinase activity"/>
    <property type="evidence" value="ECO:0007669"/>
    <property type="project" value="UniProtKB-KW"/>
</dbReference>
<dbReference type="InterPro" id="IPR029056">
    <property type="entry name" value="Ribokinase-like"/>
</dbReference>
<dbReference type="PANTHER" id="PTHR43085">
    <property type="entry name" value="HEXOKINASE FAMILY MEMBER"/>
    <property type="match status" value="1"/>
</dbReference>
<dbReference type="OrthoDB" id="9813569at2"/>
<evidence type="ECO:0000259" key="6">
    <source>
        <dbReference type="Pfam" id="PF00294"/>
    </source>
</evidence>
<proteinExistence type="inferred from homology"/>
<dbReference type="InterPro" id="IPR011611">
    <property type="entry name" value="PfkB_dom"/>
</dbReference>
<evidence type="ECO:0000313" key="7">
    <source>
        <dbReference type="EMBL" id="AXY24878.1"/>
    </source>
</evidence>
<gene>
    <name evidence="7" type="ORF">CL176_01935</name>
</gene>
<evidence type="ECO:0000256" key="3">
    <source>
        <dbReference type="ARBA" id="ARBA00022741"/>
    </source>
</evidence>
<evidence type="ECO:0000256" key="4">
    <source>
        <dbReference type="ARBA" id="ARBA00022777"/>
    </source>
</evidence>
<dbReference type="SUPFAM" id="SSF53613">
    <property type="entry name" value="Ribokinase-like"/>
    <property type="match status" value="1"/>
</dbReference>
<dbReference type="GO" id="GO:0005524">
    <property type="term" value="F:ATP binding"/>
    <property type="evidence" value="ECO:0007669"/>
    <property type="project" value="UniProtKB-KW"/>
</dbReference>
<comment type="similarity">
    <text evidence="1">Belongs to the carbohydrate kinase PfkB family.</text>
</comment>
<accession>A0A347WIH1</accession>
<dbReference type="KEGG" id="abae:CL176_01935"/>